<protein>
    <recommendedName>
        <fullName evidence="1">MULE transposase domain-containing protein</fullName>
    </recommendedName>
</protein>
<gene>
    <name evidence="2" type="ORF">KSP39_PZI010513</name>
</gene>
<proteinExistence type="predicted"/>
<reference evidence="2 3" key="1">
    <citation type="journal article" date="2022" name="Nat. Plants">
        <title>Genomes of leafy and leafless Platanthera orchids illuminate the evolution of mycoheterotrophy.</title>
        <authorList>
            <person name="Li M.H."/>
            <person name="Liu K.W."/>
            <person name="Li Z."/>
            <person name="Lu H.C."/>
            <person name="Ye Q.L."/>
            <person name="Zhang D."/>
            <person name="Wang J.Y."/>
            <person name="Li Y.F."/>
            <person name="Zhong Z.M."/>
            <person name="Liu X."/>
            <person name="Yu X."/>
            <person name="Liu D.K."/>
            <person name="Tu X.D."/>
            <person name="Liu B."/>
            <person name="Hao Y."/>
            <person name="Liao X.Y."/>
            <person name="Jiang Y.T."/>
            <person name="Sun W.H."/>
            <person name="Chen J."/>
            <person name="Chen Y.Q."/>
            <person name="Ai Y."/>
            <person name="Zhai J.W."/>
            <person name="Wu S.S."/>
            <person name="Zhou Z."/>
            <person name="Hsiao Y.Y."/>
            <person name="Wu W.L."/>
            <person name="Chen Y.Y."/>
            <person name="Lin Y.F."/>
            <person name="Hsu J.L."/>
            <person name="Li C.Y."/>
            <person name="Wang Z.W."/>
            <person name="Zhao X."/>
            <person name="Zhong W.Y."/>
            <person name="Ma X.K."/>
            <person name="Ma L."/>
            <person name="Huang J."/>
            <person name="Chen G.Z."/>
            <person name="Huang M.Z."/>
            <person name="Huang L."/>
            <person name="Peng D.H."/>
            <person name="Luo Y.B."/>
            <person name="Zou S.Q."/>
            <person name="Chen S.P."/>
            <person name="Lan S."/>
            <person name="Tsai W.C."/>
            <person name="Van de Peer Y."/>
            <person name="Liu Z.J."/>
        </authorList>
    </citation>
    <scope>NUCLEOTIDE SEQUENCE [LARGE SCALE GENOMIC DNA]</scope>
    <source>
        <strain evidence="2">Lor287</strain>
    </source>
</reference>
<dbReference type="Pfam" id="PF10551">
    <property type="entry name" value="MULE"/>
    <property type="match status" value="1"/>
</dbReference>
<dbReference type="EMBL" id="JBBWWQ010000008">
    <property type="protein sequence ID" value="KAK8941148.1"/>
    <property type="molecule type" value="Genomic_DNA"/>
</dbReference>
<feature type="domain" description="MULE transposase" evidence="1">
    <location>
        <begin position="45"/>
        <end position="137"/>
    </location>
</feature>
<evidence type="ECO:0000313" key="3">
    <source>
        <dbReference type="Proteomes" id="UP001418222"/>
    </source>
</evidence>
<accession>A0AAP0BK78</accession>
<keyword evidence="3" id="KW-1185">Reference proteome</keyword>
<evidence type="ECO:0000259" key="1">
    <source>
        <dbReference type="Pfam" id="PF10551"/>
    </source>
</evidence>
<comment type="caution">
    <text evidence="2">The sequence shown here is derived from an EMBL/GenBank/DDBJ whole genome shotgun (WGS) entry which is preliminary data.</text>
</comment>
<evidence type="ECO:0000313" key="2">
    <source>
        <dbReference type="EMBL" id="KAK8941148.1"/>
    </source>
</evidence>
<dbReference type="Proteomes" id="UP001418222">
    <property type="component" value="Unassembled WGS sequence"/>
</dbReference>
<sequence>MKFTWPHEFYTENSLPSKTILPRFQRIYICLPACRESFRVCRPIVGLDGCFLKGYYGGQLLTAIGRDPNDQMLPIAYAVVEAENKDSWSCFLTHLTNDIGMSGITYIFDQQKGLVQVFKELLPGVDHRFCVRHLYNNFRKKISSKNLKCLLWKASNATFEEEWSTSMNEIREISVKAYDHLLAIERSLWCKHSFGSRPKCDVVVNNMTEAFNRVILDMREKPILTMLEDIRVYLMSRWANNRQRIEKQISEVNIKIAKKLDDEAKLSGL</sequence>
<dbReference type="PANTHER" id="PTHR31973">
    <property type="entry name" value="POLYPROTEIN, PUTATIVE-RELATED"/>
    <property type="match status" value="1"/>
</dbReference>
<organism evidence="2 3">
    <name type="scientific">Platanthera zijinensis</name>
    <dbReference type="NCBI Taxonomy" id="2320716"/>
    <lineage>
        <taxon>Eukaryota</taxon>
        <taxon>Viridiplantae</taxon>
        <taxon>Streptophyta</taxon>
        <taxon>Embryophyta</taxon>
        <taxon>Tracheophyta</taxon>
        <taxon>Spermatophyta</taxon>
        <taxon>Magnoliopsida</taxon>
        <taxon>Liliopsida</taxon>
        <taxon>Asparagales</taxon>
        <taxon>Orchidaceae</taxon>
        <taxon>Orchidoideae</taxon>
        <taxon>Orchideae</taxon>
        <taxon>Orchidinae</taxon>
        <taxon>Platanthera</taxon>
    </lineage>
</organism>
<dbReference type="AlphaFoldDB" id="A0AAP0BK78"/>
<dbReference type="InterPro" id="IPR018289">
    <property type="entry name" value="MULE_transposase_dom"/>
</dbReference>
<name>A0AAP0BK78_9ASPA</name>
<dbReference type="PANTHER" id="PTHR31973:SF187">
    <property type="entry name" value="MUTATOR TRANSPOSASE MUDRA PROTEIN"/>
    <property type="match status" value="1"/>
</dbReference>